<evidence type="ECO:0000256" key="1">
    <source>
        <dbReference type="SAM" id="SignalP"/>
    </source>
</evidence>
<keyword evidence="1" id="KW-0732">Signal</keyword>
<feature type="signal peptide" evidence="1">
    <location>
        <begin position="1"/>
        <end position="20"/>
    </location>
</feature>
<evidence type="ECO:0000313" key="2">
    <source>
        <dbReference type="EMBL" id="CAA6811367.1"/>
    </source>
</evidence>
<protein>
    <submittedName>
        <fullName evidence="2">Nitric oxide-responding transcriptional regulator Dnr (Crp/Fnr family)</fullName>
    </submittedName>
</protein>
<dbReference type="EMBL" id="CACVAZ010000066">
    <property type="protein sequence ID" value="CAA6811367.1"/>
    <property type="molecule type" value="Genomic_DNA"/>
</dbReference>
<organism evidence="2">
    <name type="scientific">uncultured Sulfurovum sp</name>
    <dbReference type="NCBI Taxonomy" id="269237"/>
    <lineage>
        <taxon>Bacteria</taxon>
        <taxon>Pseudomonadati</taxon>
        <taxon>Campylobacterota</taxon>
        <taxon>Epsilonproteobacteria</taxon>
        <taxon>Campylobacterales</taxon>
        <taxon>Sulfurovaceae</taxon>
        <taxon>Sulfurovum</taxon>
        <taxon>environmental samples</taxon>
    </lineage>
</organism>
<reference evidence="2" key="1">
    <citation type="submission" date="2020-01" db="EMBL/GenBank/DDBJ databases">
        <authorList>
            <person name="Meier V. D."/>
            <person name="Meier V D."/>
        </authorList>
    </citation>
    <scope>NUCLEOTIDE SEQUENCE</scope>
    <source>
        <strain evidence="2">HLG_WM_MAG_02</strain>
    </source>
</reference>
<proteinExistence type="predicted"/>
<dbReference type="AlphaFoldDB" id="A0A6S6T3R2"/>
<sequence length="258" mass="30461">MKKSLYVIILLMLWLNNSFALTRVDVQIIEARENIQYLGQKITTDYFLLYKRPNDFILKNNFTDNITEFEKNIQIISNITKNTSTLSVLGFYNHELRKIKKIAQKHPTKELAKELLTASETFIEGVISIASKHKYESSVEEEMLVHCKDLTYLIESISKYYMAFQIGLKGEQYDLKMETAIQEINKDLKSLSTYNYAYELQVKVEKIKSIWEHNQTFFKNLEETTFTNLLLSSNTYLKTLLIDLETYHKQKLYDERVK</sequence>
<gene>
    <name evidence="2" type="ORF">HELGO_WM15118</name>
</gene>
<name>A0A6S6T3R2_9BACT</name>
<accession>A0A6S6T3R2</accession>
<feature type="chain" id="PRO_5028252691" evidence="1">
    <location>
        <begin position="21"/>
        <end position="258"/>
    </location>
</feature>